<reference evidence="2" key="1">
    <citation type="journal article" date="2021" name="Nat. Commun.">
        <title>Genomic analyses provide insights into spinach domestication and the genetic basis of agronomic traits.</title>
        <authorList>
            <person name="Cai X."/>
            <person name="Sun X."/>
            <person name="Xu C."/>
            <person name="Sun H."/>
            <person name="Wang X."/>
            <person name="Ge C."/>
            <person name="Zhang Z."/>
            <person name="Wang Q."/>
            <person name="Fei Z."/>
            <person name="Jiao C."/>
            <person name="Wang Q."/>
        </authorList>
    </citation>
    <scope>NUCLEOTIDE SEQUENCE [LARGE SCALE GENOMIC DNA]</scope>
    <source>
        <strain evidence="2">cv. Varoflay</strain>
    </source>
</reference>
<feature type="region of interest" description="Disordered" evidence="1">
    <location>
        <begin position="1"/>
        <end position="83"/>
    </location>
</feature>
<gene>
    <name evidence="3" type="primary">LOC110781298</name>
</gene>
<sequence length="158" mass="17740">MPRSKTVNVKEILQEDDDIQYPDSENMEYDDDDDDVVYEDDEDVNTDEDEDENWEEDENGDEDEDVNAGLVKPTGKGKKKPGVMEKKVMVKSELVEIKTKGKKARIKAEVDANVPVDAENDVQILDRGCSTSNLTTQCRPTALLAVIETFNSNQIKAV</sequence>
<reference evidence="3" key="2">
    <citation type="submission" date="2025-08" db="UniProtKB">
        <authorList>
            <consortium name="RefSeq"/>
        </authorList>
    </citation>
    <scope>IDENTIFICATION</scope>
    <source>
        <tissue evidence="3">Leaf</tissue>
    </source>
</reference>
<proteinExistence type="predicted"/>
<dbReference type="Proteomes" id="UP000813463">
    <property type="component" value="Chromosome 3"/>
</dbReference>
<evidence type="ECO:0000313" key="2">
    <source>
        <dbReference type="Proteomes" id="UP000813463"/>
    </source>
</evidence>
<evidence type="ECO:0000313" key="3">
    <source>
        <dbReference type="RefSeq" id="XP_056694035.1"/>
    </source>
</evidence>
<organism evidence="2 3">
    <name type="scientific">Spinacia oleracea</name>
    <name type="common">Spinach</name>
    <dbReference type="NCBI Taxonomy" id="3562"/>
    <lineage>
        <taxon>Eukaryota</taxon>
        <taxon>Viridiplantae</taxon>
        <taxon>Streptophyta</taxon>
        <taxon>Embryophyta</taxon>
        <taxon>Tracheophyta</taxon>
        <taxon>Spermatophyta</taxon>
        <taxon>Magnoliopsida</taxon>
        <taxon>eudicotyledons</taxon>
        <taxon>Gunneridae</taxon>
        <taxon>Pentapetalae</taxon>
        <taxon>Caryophyllales</taxon>
        <taxon>Chenopodiaceae</taxon>
        <taxon>Chenopodioideae</taxon>
        <taxon>Anserineae</taxon>
        <taxon>Spinacia</taxon>
    </lineage>
</organism>
<protein>
    <submittedName>
        <fullName evidence="3">Uncharacterized protein</fullName>
    </submittedName>
</protein>
<dbReference type="GeneID" id="110781298"/>
<accession>A0ABM3REJ6</accession>
<feature type="compositionally biased region" description="Acidic residues" evidence="1">
    <location>
        <begin position="14"/>
        <end position="66"/>
    </location>
</feature>
<keyword evidence="2" id="KW-1185">Reference proteome</keyword>
<evidence type="ECO:0000256" key="1">
    <source>
        <dbReference type="SAM" id="MobiDB-lite"/>
    </source>
</evidence>
<name>A0ABM3REJ6_SPIOL</name>
<dbReference type="RefSeq" id="XP_056694035.1">
    <property type="nucleotide sequence ID" value="XM_056838057.1"/>
</dbReference>